<dbReference type="InterPro" id="IPR032675">
    <property type="entry name" value="LRR_dom_sf"/>
</dbReference>
<keyword evidence="2" id="KW-1185">Reference proteome</keyword>
<dbReference type="AlphaFoldDB" id="A0A8T0HGM8"/>
<comment type="caution">
    <text evidence="1">The sequence shown here is derived from an EMBL/GenBank/DDBJ whole genome shotgun (WGS) entry which is preliminary data.</text>
</comment>
<name>A0A8T0HGM8_CERPU</name>
<gene>
    <name evidence="1" type="ORF">KC19_6G167100</name>
</gene>
<dbReference type="SUPFAM" id="SSF52047">
    <property type="entry name" value="RNI-like"/>
    <property type="match status" value="1"/>
</dbReference>
<evidence type="ECO:0000313" key="1">
    <source>
        <dbReference type="EMBL" id="KAG0570500.1"/>
    </source>
</evidence>
<protein>
    <submittedName>
        <fullName evidence="1">Uncharacterized protein</fullName>
    </submittedName>
</protein>
<evidence type="ECO:0000313" key="2">
    <source>
        <dbReference type="Proteomes" id="UP000822688"/>
    </source>
</evidence>
<sequence length="477" mass="54577">MDFGLISESDARALRELGAFVSTEHNSVPCFYSCELNTGTPAFSSAYGPPYFSVLLVRRRSLAMESKCHNLDKSPIFHIRAAHLLEAVRILVACPTLTDAQFSHSPWWAPEVPWPSSALQNSLDCNLPKKCEPRVFEYLMSHVYSLLKSSPSLSCFHFRNYLTDVSMYCKHLQTLVCKNPRLETLIVWTGGPNLLDLAKAIAVCLLRNTVLKSLTLRIPTYENVPTNRESLEILLRPFTSSAPSAANADLKELALYLQYLDEHCMHVIANMVGRNTTLKKLDLRILKFWFRFKGEKLTWKEFVSALKVNGTLEELSCACEFDALRELLVPFVPDRHGHQLNTTLSTLRLFVPNENNSRRVEALVSNLVVGLKDLASALELNTTLKHVQFIYNWDWYGTNMDDTKYITDKKLWQVEFRIQEILRTMIDNELRVNTSLESFSVGHWTLLRVGTEWQTSYQGPCLRKQTKEYAVKVEMTP</sequence>
<reference evidence="1 2" key="1">
    <citation type="submission" date="2020-06" db="EMBL/GenBank/DDBJ databases">
        <title>WGS assembly of Ceratodon purpureus strain R40.</title>
        <authorList>
            <person name="Carey S.B."/>
            <person name="Jenkins J."/>
            <person name="Shu S."/>
            <person name="Lovell J.T."/>
            <person name="Sreedasyam A."/>
            <person name="Maumus F."/>
            <person name="Tiley G.P."/>
            <person name="Fernandez-Pozo N."/>
            <person name="Barry K."/>
            <person name="Chen C."/>
            <person name="Wang M."/>
            <person name="Lipzen A."/>
            <person name="Daum C."/>
            <person name="Saski C.A."/>
            <person name="Payton A.C."/>
            <person name="Mcbreen J.C."/>
            <person name="Conrad R.E."/>
            <person name="Kollar L.M."/>
            <person name="Olsson S."/>
            <person name="Huttunen S."/>
            <person name="Landis J.B."/>
            <person name="Wickett N.J."/>
            <person name="Johnson M.G."/>
            <person name="Rensing S.A."/>
            <person name="Grimwood J."/>
            <person name="Schmutz J."/>
            <person name="Mcdaniel S.F."/>
        </authorList>
    </citation>
    <scope>NUCLEOTIDE SEQUENCE [LARGE SCALE GENOMIC DNA]</scope>
    <source>
        <strain evidence="1 2">R40</strain>
    </source>
</reference>
<dbReference type="EMBL" id="CM026427">
    <property type="protein sequence ID" value="KAG0570500.1"/>
    <property type="molecule type" value="Genomic_DNA"/>
</dbReference>
<dbReference type="Gene3D" id="3.80.10.10">
    <property type="entry name" value="Ribonuclease Inhibitor"/>
    <property type="match status" value="1"/>
</dbReference>
<organism evidence="1 2">
    <name type="scientific">Ceratodon purpureus</name>
    <name type="common">Fire moss</name>
    <name type="synonym">Dicranum purpureum</name>
    <dbReference type="NCBI Taxonomy" id="3225"/>
    <lineage>
        <taxon>Eukaryota</taxon>
        <taxon>Viridiplantae</taxon>
        <taxon>Streptophyta</taxon>
        <taxon>Embryophyta</taxon>
        <taxon>Bryophyta</taxon>
        <taxon>Bryophytina</taxon>
        <taxon>Bryopsida</taxon>
        <taxon>Dicranidae</taxon>
        <taxon>Pseudoditrichales</taxon>
        <taxon>Ditrichaceae</taxon>
        <taxon>Ceratodon</taxon>
    </lineage>
</organism>
<accession>A0A8T0HGM8</accession>
<dbReference type="Proteomes" id="UP000822688">
    <property type="component" value="Chromosome 6"/>
</dbReference>
<proteinExistence type="predicted"/>